<evidence type="ECO:0000256" key="2">
    <source>
        <dbReference type="ARBA" id="ARBA00022448"/>
    </source>
</evidence>
<accession>A0A163JSH5</accession>
<gene>
    <name evidence="9" type="ORF">AWU65_13000</name>
</gene>
<sequence>MGIKLKKTNQISLIWRKYPSYKYLTYTNILTGLTSWGSFIAMLVLLNQITDNGIQLGMLWAVSGLAPLMFSFLVGFLVDRFNPKKVIVFSEVFRGILFLGYIVVPLLGGMYAWILFCLLRFVGGLLNSLATIARQTIIPDLIEEDDLIVANSFNFTITSSIRLLGAAAGGTLISFLDLDIAWMVTSLSFFVSAIISSRITLKNNRKMVSSKNIKKEFVVGIQVIKEQKFVKLVLLAALSGGIIIGSFNLMLEQFVSNVYETKHYGISLLYISEGIISVLVGYWLANNKFLFKNPYKYGYVYILMGLTWTLFGFTEQLYQGAISLMLFAFVGAFIVPFERQIMQTDVPAHLRGRLFGLWNTCSLASIQVGAFLTGVFIYYFGIRSVPILTSVLEVGLGIFFIFYVKKHIVVGAAKQINTTH</sequence>
<feature type="transmembrane region" description="Helical" evidence="7">
    <location>
        <begin position="58"/>
        <end position="79"/>
    </location>
</feature>
<dbReference type="STRING" id="59843.A3958_12580"/>
<dbReference type="SUPFAM" id="SSF103473">
    <property type="entry name" value="MFS general substrate transporter"/>
    <property type="match status" value="1"/>
</dbReference>
<dbReference type="GO" id="GO:0022857">
    <property type="term" value="F:transmembrane transporter activity"/>
    <property type="evidence" value="ECO:0007669"/>
    <property type="project" value="InterPro"/>
</dbReference>
<evidence type="ECO:0000313" key="9">
    <source>
        <dbReference type="EMBL" id="KZS46774.1"/>
    </source>
</evidence>
<dbReference type="Proteomes" id="UP000076796">
    <property type="component" value="Unassembled WGS sequence"/>
</dbReference>
<feature type="domain" description="Major facilitator superfamily (MFS) profile" evidence="8">
    <location>
        <begin position="20"/>
        <end position="407"/>
    </location>
</feature>
<name>A0A163JSH5_9BACL</name>
<evidence type="ECO:0000256" key="7">
    <source>
        <dbReference type="SAM" id="Phobius"/>
    </source>
</evidence>
<dbReference type="PANTHER" id="PTHR43266:SF10">
    <property type="entry name" value="BACILYSIN EXPORTER BACE-RELATED"/>
    <property type="match status" value="1"/>
</dbReference>
<comment type="caution">
    <text evidence="9">The sequence shown here is derived from an EMBL/GenBank/DDBJ whole genome shotgun (WGS) entry which is preliminary data.</text>
</comment>
<dbReference type="InterPro" id="IPR020846">
    <property type="entry name" value="MFS_dom"/>
</dbReference>
<dbReference type="EMBL" id="LWMH01000001">
    <property type="protein sequence ID" value="KZS46774.1"/>
    <property type="molecule type" value="Genomic_DNA"/>
</dbReference>
<dbReference type="InterPro" id="IPR036259">
    <property type="entry name" value="MFS_trans_sf"/>
</dbReference>
<protein>
    <submittedName>
        <fullName evidence="9">MFS transporter</fullName>
    </submittedName>
</protein>
<feature type="transmembrane region" description="Helical" evidence="7">
    <location>
        <begin position="385"/>
        <end position="404"/>
    </location>
</feature>
<reference evidence="9" key="1">
    <citation type="journal article" date="2016" name="Genome Announc.">
        <title>Draft genomes of two strains of Paenibacillus glucanolyticus with capability to degrade lignocellulose.</title>
        <authorList>
            <person name="Mathews S.L."/>
            <person name="Pawlak J."/>
            <person name="Grunden A.M."/>
        </authorList>
    </citation>
    <scope>NUCLEOTIDE SEQUENCE [LARGE SCALE GENOMIC DNA]</scope>
    <source>
        <strain evidence="9">SLM1</strain>
    </source>
</reference>
<evidence type="ECO:0000313" key="10">
    <source>
        <dbReference type="Proteomes" id="UP000076796"/>
    </source>
</evidence>
<dbReference type="RefSeq" id="WP_006208016.1">
    <property type="nucleotide sequence ID" value="NZ_JAYWMC010000005.1"/>
</dbReference>
<keyword evidence="4 7" id="KW-0812">Transmembrane</keyword>
<dbReference type="PANTHER" id="PTHR43266">
    <property type="entry name" value="MACROLIDE-EFFLUX PROTEIN"/>
    <property type="match status" value="1"/>
</dbReference>
<evidence type="ECO:0000256" key="5">
    <source>
        <dbReference type="ARBA" id="ARBA00022989"/>
    </source>
</evidence>
<feature type="transmembrane region" description="Helical" evidence="7">
    <location>
        <begin position="297"/>
        <end position="314"/>
    </location>
</feature>
<dbReference type="AlphaFoldDB" id="A0A163JSH5"/>
<feature type="transmembrane region" description="Helical" evidence="7">
    <location>
        <begin position="320"/>
        <end position="337"/>
    </location>
</feature>
<keyword evidence="5 7" id="KW-1133">Transmembrane helix</keyword>
<feature type="transmembrane region" description="Helical" evidence="7">
    <location>
        <begin position="357"/>
        <end position="379"/>
    </location>
</feature>
<evidence type="ECO:0000256" key="6">
    <source>
        <dbReference type="ARBA" id="ARBA00023136"/>
    </source>
</evidence>
<keyword evidence="2" id="KW-0813">Transport</keyword>
<feature type="transmembrane region" description="Helical" evidence="7">
    <location>
        <begin position="21"/>
        <end position="46"/>
    </location>
</feature>
<feature type="transmembrane region" description="Helical" evidence="7">
    <location>
        <begin position="263"/>
        <end position="285"/>
    </location>
</feature>
<feature type="transmembrane region" description="Helical" evidence="7">
    <location>
        <begin position="232"/>
        <end position="251"/>
    </location>
</feature>
<evidence type="ECO:0000256" key="4">
    <source>
        <dbReference type="ARBA" id="ARBA00022692"/>
    </source>
</evidence>
<dbReference type="Pfam" id="PF07690">
    <property type="entry name" value="MFS_1"/>
    <property type="match status" value="1"/>
</dbReference>
<dbReference type="CDD" id="cd06173">
    <property type="entry name" value="MFS_MefA_like"/>
    <property type="match status" value="1"/>
</dbReference>
<dbReference type="Gene3D" id="1.20.1250.20">
    <property type="entry name" value="MFS general substrate transporter like domains"/>
    <property type="match status" value="1"/>
</dbReference>
<evidence type="ECO:0000259" key="8">
    <source>
        <dbReference type="PROSITE" id="PS50850"/>
    </source>
</evidence>
<keyword evidence="10" id="KW-1185">Reference proteome</keyword>
<keyword evidence="6 7" id="KW-0472">Membrane</keyword>
<evidence type="ECO:0000256" key="3">
    <source>
        <dbReference type="ARBA" id="ARBA00022475"/>
    </source>
</evidence>
<dbReference type="InterPro" id="IPR011701">
    <property type="entry name" value="MFS"/>
</dbReference>
<organism evidence="9 10">
    <name type="scientific">Paenibacillus glucanolyticus</name>
    <dbReference type="NCBI Taxonomy" id="59843"/>
    <lineage>
        <taxon>Bacteria</taxon>
        <taxon>Bacillati</taxon>
        <taxon>Bacillota</taxon>
        <taxon>Bacilli</taxon>
        <taxon>Bacillales</taxon>
        <taxon>Paenibacillaceae</taxon>
        <taxon>Paenibacillus</taxon>
    </lineage>
</organism>
<proteinExistence type="predicted"/>
<dbReference type="PROSITE" id="PS50850">
    <property type="entry name" value="MFS"/>
    <property type="match status" value="1"/>
</dbReference>
<evidence type="ECO:0000256" key="1">
    <source>
        <dbReference type="ARBA" id="ARBA00004651"/>
    </source>
</evidence>
<feature type="transmembrane region" description="Helical" evidence="7">
    <location>
        <begin position="180"/>
        <end position="201"/>
    </location>
</feature>
<keyword evidence="3" id="KW-1003">Cell membrane</keyword>
<dbReference type="GO" id="GO:0005886">
    <property type="term" value="C:plasma membrane"/>
    <property type="evidence" value="ECO:0007669"/>
    <property type="project" value="UniProtKB-SubCell"/>
</dbReference>
<comment type="subcellular location">
    <subcellularLocation>
        <location evidence="1">Cell membrane</location>
        <topology evidence="1">Multi-pass membrane protein</topology>
    </subcellularLocation>
</comment>